<dbReference type="AlphaFoldDB" id="A0AAE1CS17"/>
<proteinExistence type="predicted"/>
<dbReference type="InterPro" id="IPR001212">
    <property type="entry name" value="Somatomedin_B_dom"/>
</dbReference>
<reference evidence="4" key="1">
    <citation type="journal article" date="2023" name="G3 (Bethesda)">
        <title>A reference genome for the long-term kleptoplast-retaining sea slug Elysia crispata morphotype clarki.</title>
        <authorList>
            <person name="Eastman K.E."/>
            <person name="Pendleton A.L."/>
            <person name="Shaikh M.A."/>
            <person name="Suttiyut T."/>
            <person name="Ogas R."/>
            <person name="Tomko P."/>
            <person name="Gavelis G."/>
            <person name="Widhalm J.R."/>
            <person name="Wisecaver J.H."/>
        </authorList>
    </citation>
    <scope>NUCLEOTIDE SEQUENCE</scope>
    <source>
        <strain evidence="4">ECLA1</strain>
    </source>
</reference>
<dbReference type="Proteomes" id="UP001283361">
    <property type="component" value="Unassembled WGS sequence"/>
</dbReference>
<dbReference type="InterPro" id="IPR036024">
    <property type="entry name" value="Somatomedin_B-like_dom_sf"/>
</dbReference>
<sequence length="845" mass="96173">MNGLIRVRRKTIKSKCKIHILQMQTLKSLFLQLLLLSSARHPYIEPSTTFFVNILILTRSPVMASVPYGNKSHQLLTMSHIYNSTQNDTFFTTSKNSAFLEMQTQDWTHKDSPKAVNEDFLGSVESKQVIEHFTSQMNTTCTHTVDNQVSTKTLVVDKFDSKKGKSPSNKTRDHYETNLSNKSKVRSFPSVALFSMEEAVSFTSKKAEQLDQALALKVTNYTAVTAGLVLANEIPRTSEYDIISAGISEIKTSKPSRPDHFSEELLSSVTCHQRCGEDTSFPCSCDEKCVLYKTCCKDFPETCPSLYDLALTRFEHLLSASVQCDPILTVFVVHSCPPVPLENIELVNEEGSASQRPSLIDSPEQNQNEDETREAILTQILSHAPVTDYDTNIIFANASIYECNKRHNSTSLNQTLSNPDGTWDTQLGISNQGDGVLNIDLEMYSYFPPKSHLKSAGSLCYPSKNILTCISNLYEQLNLSQTTTCNMSVNQYYKQRGDLLDLPFAQLTVTDDICAFCLANFQGKFIMDDRFFLSGFKVLASLSDFEGSVLYTLHEDSQKLPRPIPWLTWTCGIQQQISLQADKSCHVLHCDRRFMFTPEGLCRKAVEAEIRIQEEVLYKGKKCKLEPKALSGAINCYLQTFHKLKPSDQPLRIYELYSSDSNIKLIAIRMEMYFEEEKFEGNLMEIFANDFRFMTAIMLFSKNYCSIHTQNEEESATQTDKIFFSPAPKQEIHSDPKFTTEKRDVSYLGIEDLKIKDMLNHFIFKICVQVNPINNSLLDEINCDWLNDYKKDNAEYEVKINTLLSKVKDLKCLQEVGFLYESIGCKIWISQFMLYLIAVTTIKLK</sequence>
<evidence type="ECO:0000256" key="2">
    <source>
        <dbReference type="SAM" id="MobiDB-lite"/>
    </source>
</evidence>
<dbReference type="SUPFAM" id="SSF90188">
    <property type="entry name" value="Somatomedin B domain"/>
    <property type="match status" value="1"/>
</dbReference>
<dbReference type="PROSITE" id="PS00524">
    <property type="entry name" value="SMB_1"/>
    <property type="match status" value="1"/>
</dbReference>
<dbReference type="InterPro" id="IPR053231">
    <property type="entry name" value="GPCR_LN-TM7"/>
</dbReference>
<dbReference type="PANTHER" id="PTHR45902">
    <property type="entry name" value="LATROPHILIN RECEPTOR-LIKE PROTEIN A"/>
    <property type="match status" value="1"/>
</dbReference>
<organism evidence="4 5">
    <name type="scientific">Elysia crispata</name>
    <name type="common">lettuce slug</name>
    <dbReference type="NCBI Taxonomy" id="231223"/>
    <lineage>
        <taxon>Eukaryota</taxon>
        <taxon>Metazoa</taxon>
        <taxon>Spiralia</taxon>
        <taxon>Lophotrochozoa</taxon>
        <taxon>Mollusca</taxon>
        <taxon>Gastropoda</taxon>
        <taxon>Heterobranchia</taxon>
        <taxon>Euthyneura</taxon>
        <taxon>Panpulmonata</taxon>
        <taxon>Sacoglossa</taxon>
        <taxon>Placobranchoidea</taxon>
        <taxon>Plakobranchidae</taxon>
        <taxon>Elysia</taxon>
    </lineage>
</organism>
<accession>A0AAE1CS17</accession>
<feature type="domain" description="SMB" evidence="3">
    <location>
        <begin position="267"/>
        <end position="307"/>
    </location>
</feature>
<keyword evidence="5" id="KW-1185">Reference proteome</keyword>
<protein>
    <recommendedName>
        <fullName evidence="3">SMB domain-containing protein</fullName>
    </recommendedName>
</protein>
<feature type="region of interest" description="Disordered" evidence="2">
    <location>
        <begin position="160"/>
        <end position="180"/>
    </location>
</feature>
<comment type="caution">
    <text evidence="4">The sequence shown here is derived from an EMBL/GenBank/DDBJ whole genome shotgun (WGS) entry which is preliminary data.</text>
</comment>
<evidence type="ECO:0000313" key="5">
    <source>
        <dbReference type="Proteomes" id="UP001283361"/>
    </source>
</evidence>
<feature type="region of interest" description="Disordered" evidence="2">
    <location>
        <begin position="350"/>
        <end position="371"/>
    </location>
</feature>
<dbReference type="PANTHER" id="PTHR45902:SF1">
    <property type="entry name" value="LATROPHILIN RECEPTOR-LIKE PROTEIN A"/>
    <property type="match status" value="1"/>
</dbReference>
<dbReference type="Pfam" id="PF01033">
    <property type="entry name" value="Somatomedin_B"/>
    <property type="match status" value="1"/>
</dbReference>
<dbReference type="EMBL" id="JAWDGP010006980">
    <property type="protein sequence ID" value="KAK3732090.1"/>
    <property type="molecule type" value="Genomic_DNA"/>
</dbReference>
<gene>
    <name evidence="4" type="ORF">RRG08_026475</name>
</gene>
<evidence type="ECO:0000259" key="3">
    <source>
        <dbReference type="PROSITE" id="PS50958"/>
    </source>
</evidence>
<evidence type="ECO:0000313" key="4">
    <source>
        <dbReference type="EMBL" id="KAK3732090.1"/>
    </source>
</evidence>
<keyword evidence="1" id="KW-1015">Disulfide bond</keyword>
<evidence type="ECO:0000256" key="1">
    <source>
        <dbReference type="ARBA" id="ARBA00023157"/>
    </source>
</evidence>
<dbReference type="PROSITE" id="PS50958">
    <property type="entry name" value="SMB_2"/>
    <property type="match status" value="1"/>
</dbReference>
<dbReference type="Gene3D" id="4.10.410.20">
    <property type="match status" value="1"/>
</dbReference>
<name>A0AAE1CS17_9GAST</name>